<dbReference type="EMBL" id="ML170193">
    <property type="protein sequence ID" value="TDL19832.1"/>
    <property type="molecule type" value="Genomic_DNA"/>
</dbReference>
<gene>
    <name evidence="1" type="ORF">BD410DRAFT_398247</name>
</gene>
<evidence type="ECO:0008006" key="3">
    <source>
        <dbReference type="Google" id="ProtNLM"/>
    </source>
</evidence>
<evidence type="ECO:0000313" key="2">
    <source>
        <dbReference type="Proteomes" id="UP000294933"/>
    </source>
</evidence>
<dbReference type="VEuPathDB" id="FungiDB:BD410DRAFT_398247"/>
<organism evidence="1 2">
    <name type="scientific">Rickenella mellea</name>
    <dbReference type="NCBI Taxonomy" id="50990"/>
    <lineage>
        <taxon>Eukaryota</taxon>
        <taxon>Fungi</taxon>
        <taxon>Dikarya</taxon>
        <taxon>Basidiomycota</taxon>
        <taxon>Agaricomycotina</taxon>
        <taxon>Agaricomycetes</taxon>
        <taxon>Hymenochaetales</taxon>
        <taxon>Rickenellaceae</taxon>
        <taxon>Rickenella</taxon>
    </lineage>
</organism>
<name>A0A4Y7PY53_9AGAM</name>
<dbReference type="AlphaFoldDB" id="A0A4Y7PY53"/>
<proteinExistence type="predicted"/>
<accession>A0A4Y7PY53</accession>
<reference evidence="1 2" key="1">
    <citation type="submission" date="2018-06" db="EMBL/GenBank/DDBJ databases">
        <title>A transcriptomic atlas of mushroom development highlights an independent origin of complex multicellularity.</title>
        <authorList>
            <consortium name="DOE Joint Genome Institute"/>
            <person name="Krizsan K."/>
            <person name="Almasi E."/>
            <person name="Merenyi Z."/>
            <person name="Sahu N."/>
            <person name="Viragh M."/>
            <person name="Koszo T."/>
            <person name="Mondo S."/>
            <person name="Kiss B."/>
            <person name="Balint B."/>
            <person name="Kues U."/>
            <person name="Barry K."/>
            <person name="Hegedus J.C."/>
            <person name="Henrissat B."/>
            <person name="Johnson J."/>
            <person name="Lipzen A."/>
            <person name="Ohm R."/>
            <person name="Nagy I."/>
            <person name="Pangilinan J."/>
            <person name="Yan J."/>
            <person name="Xiong Y."/>
            <person name="Grigoriev I.V."/>
            <person name="Hibbett D.S."/>
            <person name="Nagy L.G."/>
        </authorList>
    </citation>
    <scope>NUCLEOTIDE SEQUENCE [LARGE SCALE GENOMIC DNA]</scope>
    <source>
        <strain evidence="1 2">SZMC22713</strain>
    </source>
</reference>
<dbReference type="OrthoDB" id="2269034at2759"/>
<sequence length="166" mass="18562">MNSISTCPSETSSAIQKLAPELLAEIFLLCLPDAELWSMRSASQAPLLLGRVCSTWRSISHSIPAVWSHFSVGDFVHEMQESDYVKDAEALQVWIERYPISLTVIMDDWWFEKEGGAAVSDESFKNLLLAVIPYSSRWRRVDALPAPVFADILAMGLCSKNIAKLE</sequence>
<protein>
    <recommendedName>
        <fullName evidence="3">F-box domain-containing protein</fullName>
    </recommendedName>
</protein>
<keyword evidence="2" id="KW-1185">Reference proteome</keyword>
<dbReference type="STRING" id="50990.A0A4Y7PY53"/>
<dbReference type="Proteomes" id="UP000294933">
    <property type="component" value="Unassembled WGS sequence"/>
</dbReference>
<evidence type="ECO:0000313" key="1">
    <source>
        <dbReference type="EMBL" id="TDL19832.1"/>
    </source>
</evidence>